<comment type="caution">
    <text evidence="2">The sequence shown here is derived from an EMBL/GenBank/DDBJ whole genome shotgun (WGS) entry which is preliminary data.</text>
</comment>
<dbReference type="RefSeq" id="WP_345229110.1">
    <property type="nucleotide sequence ID" value="NZ_BAAAXE010000015.1"/>
</dbReference>
<dbReference type="Pfam" id="PF00535">
    <property type="entry name" value="Glycos_transf_2"/>
    <property type="match status" value="1"/>
</dbReference>
<accession>A0ABV5PGT2</accession>
<sequence length="268" mass="29632">MPARRTTPPTVTVVTPTKGRPQLLTRALASVARQEGVSVHHVVIGDDCPHLADPGTLRTLRTHFPHAEFVNVTPADLPGPPTDYLPARLSRLRNLGIARAHGEFVAHLDDDNAYRPAHLRTLVDTLDAHPEAEVAYSWRHLHQADGSDFIPSGEDPWHPVPGRRAASYDALVKQGVFVPGSAVVRDAMRVMDGKSLSRVDTNELLVRRGTHRRIPFPTEFSVWQRLLETTEDMAFCQSLQRHGTVSVCSKRATVDYYMGGYSNAATLT</sequence>
<name>A0ABV5PGT2_STRCM</name>
<dbReference type="Proteomes" id="UP001589718">
    <property type="component" value="Unassembled WGS sequence"/>
</dbReference>
<feature type="domain" description="Glycosyltransferase 2-like" evidence="1">
    <location>
        <begin position="89"/>
        <end position="148"/>
    </location>
</feature>
<dbReference type="InterPro" id="IPR029044">
    <property type="entry name" value="Nucleotide-diphossugar_trans"/>
</dbReference>
<dbReference type="PANTHER" id="PTHR43685">
    <property type="entry name" value="GLYCOSYLTRANSFERASE"/>
    <property type="match status" value="1"/>
</dbReference>
<keyword evidence="3" id="KW-1185">Reference proteome</keyword>
<protein>
    <submittedName>
        <fullName evidence="2">Glycosyltransferase family A protein</fullName>
    </submittedName>
</protein>
<dbReference type="Gene3D" id="3.90.550.10">
    <property type="entry name" value="Spore Coat Polysaccharide Biosynthesis Protein SpsA, Chain A"/>
    <property type="match status" value="1"/>
</dbReference>
<evidence type="ECO:0000313" key="3">
    <source>
        <dbReference type="Proteomes" id="UP001589718"/>
    </source>
</evidence>
<dbReference type="PANTHER" id="PTHR43685:SF11">
    <property type="entry name" value="GLYCOSYLTRANSFERASE TAGX-RELATED"/>
    <property type="match status" value="1"/>
</dbReference>
<dbReference type="CDD" id="cd00761">
    <property type="entry name" value="Glyco_tranf_GTA_type"/>
    <property type="match status" value="1"/>
</dbReference>
<dbReference type="SUPFAM" id="SSF53448">
    <property type="entry name" value="Nucleotide-diphospho-sugar transferases"/>
    <property type="match status" value="1"/>
</dbReference>
<dbReference type="EMBL" id="JBHMCR010000009">
    <property type="protein sequence ID" value="MFB9522401.1"/>
    <property type="molecule type" value="Genomic_DNA"/>
</dbReference>
<reference evidence="2 3" key="1">
    <citation type="submission" date="2024-09" db="EMBL/GenBank/DDBJ databases">
        <authorList>
            <person name="Sun Q."/>
            <person name="Mori K."/>
        </authorList>
    </citation>
    <scope>NUCLEOTIDE SEQUENCE [LARGE SCALE GENOMIC DNA]</scope>
    <source>
        <strain evidence="2 3">JCM 4362</strain>
    </source>
</reference>
<organism evidence="2 3">
    <name type="scientific">Streptomyces cremeus</name>
    <dbReference type="NCBI Taxonomy" id="66881"/>
    <lineage>
        <taxon>Bacteria</taxon>
        <taxon>Bacillati</taxon>
        <taxon>Actinomycetota</taxon>
        <taxon>Actinomycetes</taxon>
        <taxon>Kitasatosporales</taxon>
        <taxon>Streptomycetaceae</taxon>
        <taxon>Streptomyces</taxon>
    </lineage>
</organism>
<evidence type="ECO:0000259" key="1">
    <source>
        <dbReference type="Pfam" id="PF00535"/>
    </source>
</evidence>
<gene>
    <name evidence="2" type="ORF">ACFFTU_20855</name>
</gene>
<dbReference type="InterPro" id="IPR001173">
    <property type="entry name" value="Glyco_trans_2-like"/>
</dbReference>
<proteinExistence type="predicted"/>
<dbReference type="InterPro" id="IPR050834">
    <property type="entry name" value="Glycosyltransf_2"/>
</dbReference>
<evidence type="ECO:0000313" key="2">
    <source>
        <dbReference type="EMBL" id="MFB9522401.1"/>
    </source>
</evidence>